<dbReference type="AlphaFoldDB" id="A0A926KXT2"/>
<dbReference type="PANTHER" id="PTHR40260">
    <property type="entry name" value="BLR8190 PROTEIN"/>
    <property type="match status" value="1"/>
</dbReference>
<evidence type="ECO:0000313" key="2">
    <source>
        <dbReference type="EMBL" id="MBD0384831.1"/>
    </source>
</evidence>
<dbReference type="PANTHER" id="PTHR40260:SF2">
    <property type="entry name" value="BLR8190 PROTEIN"/>
    <property type="match status" value="1"/>
</dbReference>
<comment type="caution">
    <text evidence="2">The sequence shown here is derived from an EMBL/GenBank/DDBJ whole genome shotgun (WGS) entry which is preliminary data.</text>
</comment>
<dbReference type="Gene3D" id="3.30.70.100">
    <property type="match status" value="1"/>
</dbReference>
<dbReference type="SUPFAM" id="SSF54909">
    <property type="entry name" value="Dimeric alpha+beta barrel"/>
    <property type="match status" value="1"/>
</dbReference>
<dbReference type="InterPro" id="IPR009799">
    <property type="entry name" value="EthD_dom"/>
</dbReference>
<reference evidence="2" key="1">
    <citation type="submission" date="2020-09" db="EMBL/GenBank/DDBJ databases">
        <title>Draft Genome Sequence of Paenibacillus sp. WST5.</title>
        <authorList>
            <person name="Bao Z."/>
        </authorList>
    </citation>
    <scope>NUCLEOTIDE SEQUENCE</scope>
    <source>
        <strain evidence="2">WST5</strain>
    </source>
</reference>
<keyword evidence="3" id="KW-1185">Reference proteome</keyword>
<dbReference type="GO" id="GO:0016491">
    <property type="term" value="F:oxidoreductase activity"/>
    <property type="evidence" value="ECO:0007669"/>
    <property type="project" value="InterPro"/>
</dbReference>
<dbReference type="Pfam" id="PF07110">
    <property type="entry name" value="EthD"/>
    <property type="match status" value="1"/>
</dbReference>
<name>A0A926KXT2_9BACL</name>
<proteinExistence type="predicted"/>
<accession>A0A926KXT2</accession>
<sequence length="104" mass="11978">MVRFLVLYTEPNDIEAFENHYREVHIPLAKKLPGLRRYSLSRNTAPIRGGDPYYLVAELDWDSMEDIKKAFQSPEGRAAAEDVANLERLSPGVHSMIYELEEIL</sequence>
<organism evidence="2 3">
    <name type="scientific">Paenibacillus sedimenti</name>
    <dbReference type="NCBI Taxonomy" id="2770274"/>
    <lineage>
        <taxon>Bacteria</taxon>
        <taxon>Bacillati</taxon>
        <taxon>Bacillota</taxon>
        <taxon>Bacilli</taxon>
        <taxon>Bacillales</taxon>
        <taxon>Paenibacillaceae</taxon>
        <taxon>Paenibacillus</taxon>
    </lineage>
</organism>
<gene>
    <name evidence="2" type="ORF">ICC18_32995</name>
</gene>
<evidence type="ECO:0000313" key="3">
    <source>
        <dbReference type="Proteomes" id="UP000650466"/>
    </source>
</evidence>
<dbReference type="InterPro" id="IPR011008">
    <property type="entry name" value="Dimeric_a/b-barrel"/>
</dbReference>
<protein>
    <submittedName>
        <fullName evidence="2">EthD family reductase</fullName>
    </submittedName>
</protein>
<dbReference type="NCBIfam" id="TIGR02118">
    <property type="entry name" value="EthD family reductase"/>
    <property type="match status" value="1"/>
</dbReference>
<feature type="domain" description="EthD" evidence="1">
    <location>
        <begin position="15"/>
        <end position="85"/>
    </location>
</feature>
<dbReference type="RefSeq" id="WP_188178588.1">
    <property type="nucleotide sequence ID" value="NZ_JACVVD010000029.1"/>
</dbReference>
<evidence type="ECO:0000259" key="1">
    <source>
        <dbReference type="Pfam" id="PF07110"/>
    </source>
</evidence>
<dbReference type="Proteomes" id="UP000650466">
    <property type="component" value="Unassembled WGS sequence"/>
</dbReference>
<dbReference type="EMBL" id="JACVVD010000029">
    <property type="protein sequence ID" value="MBD0384831.1"/>
    <property type="molecule type" value="Genomic_DNA"/>
</dbReference>